<evidence type="ECO:0000313" key="1">
    <source>
        <dbReference type="EMBL" id="RWX74300.1"/>
    </source>
</evidence>
<evidence type="ECO:0000313" key="2">
    <source>
        <dbReference type="Proteomes" id="UP000288215"/>
    </source>
</evidence>
<accession>A0A3S3RD22</accession>
<dbReference type="EMBL" id="RXGA01000001">
    <property type="protein sequence ID" value="RWX74300.1"/>
    <property type="molecule type" value="Genomic_DNA"/>
</dbReference>
<sequence>MIARDEISILEQLQEDAKFPSLKDDDLLTIIGIRCPKQS</sequence>
<gene>
    <name evidence="1" type="ORF">Metus_0325</name>
</gene>
<name>A0A3S3RD22_METS7</name>
<dbReference type="AlphaFoldDB" id="A0A3S3RD22"/>
<reference evidence="1 2" key="1">
    <citation type="submission" date="2018-12" db="EMBL/GenBank/DDBJ databases">
        <title>The complete genome of the methanogenic archaea of the candidate phylum Verstraetearchaeota, obtained from the metagenome of underground thermal water.</title>
        <authorList>
            <person name="Kadnikov V.V."/>
            <person name="Mardanov A.V."/>
            <person name="Beletsky A.V."/>
            <person name="Karnachuk O.V."/>
            <person name="Ravin N.V."/>
        </authorList>
    </citation>
    <scope>NUCLEOTIDE SEQUENCE [LARGE SCALE GENOMIC DNA]</scope>
    <source>
        <strain evidence="1">Ch88</strain>
    </source>
</reference>
<proteinExistence type="predicted"/>
<protein>
    <submittedName>
        <fullName evidence="1">Uncharacterized protein</fullName>
    </submittedName>
</protein>
<dbReference type="Proteomes" id="UP000288215">
    <property type="component" value="Unassembled WGS sequence"/>
</dbReference>
<organism evidence="1 2">
    <name type="scientific">Methanosuratincola subterraneus</name>
    <dbReference type="NCBI Taxonomy" id="2593994"/>
    <lineage>
        <taxon>Archaea</taxon>
        <taxon>Thermoproteota</taxon>
        <taxon>Methanosuratincolia</taxon>
        <taxon>Candidatus Methanomethylicales</taxon>
        <taxon>Candidatus Methanomethylicaceae</taxon>
        <taxon>Candidatus Methanosuratincola (ex Vanwonterghem et al. 2016)</taxon>
    </lineage>
</organism>
<comment type="caution">
    <text evidence="1">The sequence shown here is derived from an EMBL/GenBank/DDBJ whole genome shotgun (WGS) entry which is preliminary data.</text>
</comment>